<gene>
    <name evidence="2" type="ORF">IB286_13485</name>
</gene>
<reference evidence="2" key="1">
    <citation type="submission" date="2020-09" db="EMBL/GenBank/DDBJ databases">
        <authorList>
            <person name="Yoon J.-W."/>
        </authorList>
    </citation>
    <scope>NUCLEOTIDE SEQUENCE</scope>
    <source>
        <strain evidence="2">KMU-158</strain>
    </source>
</reference>
<organism evidence="2 3">
    <name type="scientific">Spongiibacter pelagi</name>
    <dbReference type="NCBI Taxonomy" id="2760804"/>
    <lineage>
        <taxon>Bacteria</taxon>
        <taxon>Pseudomonadati</taxon>
        <taxon>Pseudomonadota</taxon>
        <taxon>Gammaproteobacteria</taxon>
        <taxon>Cellvibrionales</taxon>
        <taxon>Spongiibacteraceae</taxon>
        <taxon>Spongiibacter</taxon>
    </lineage>
</organism>
<dbReference type="EMBL" id="JACXLD010000009">
    <property type="protein sequence ID" value="MBD2860016.1"/>
    <property type="molecule type" value="Genomic_DNA"/>
</dbReference>
<feature type="chain" id="PRO_5037173630" evidence="1">
    <location>
        <begin position="21"/>
        <end position="245"/>
    </location>
</feature>
<evidence type="ECO:0000256" key="1">
    <source>
        <dbReference type="SAM" id="SignalP"/>
    </source>
</evidence>
<keyword evidence="3" id="KW-1185">Reference proteome</keyword>
<dbReference type="RefSeq" id="WP_190766452.1">
    <property type="nucleotide sequence ID" value="NZ_JACXLD010000009.1"/>
</dbReference>
<dbReference type="InterPro" id="IPR026387">
    <property type="entry name" value="OMP_w_GlyGly"/>
</dbReference>
<evidence type="ECO:0000313" key="2">
    <source>
        <dbReference type="EMBL" id="MBD2860016.1"/>
    </source>
</evidence>
<protein>
    <submittedName>
        <fullName evidence="2">TIGR04219 family outer membrane beta-barrel protein</fullName>
    </submittedName>
</protein>
<dbReference type="NCBIfam" id="TIGR04219">
    <property type="entry name" value="OMP_w_GlyGly"/>
    <property type="match status" value="1"/>
</dbReference>
<feature type="signal peptide" evidence="1">
    <location>
        <begin position="1"/>
        <end position="20"/>
    </location>
</feature>
<dbReference type="Proteomes" id="UP000610558">
    <property type="component" value="Unassembled WGS sequence"/>
</dbReference>
<comment type="caution">
    <text evidence="2">The sequence shown here is derived from an EMBL/GenBank/DDBJ whole genome shotgun (WGS) entry which is preliminary data.</text>
</comment>
<name>A0A927C5A8_9GAMM</name>
<dbReference type="AlphaFoldDB" id="A0A927C5A8"/>
<keyword evidence="1" id="KW-0732">Signal</keyword>
<accession>A0A927C5A8</accession>
<proteinExistence type="predicted"/>
<evidence type="ECO:0000313" key="3">
    <source>
        <dbReference type="Proteomes" id="UP000610558"/>
    </source>
</evidence>
<sequence>MHKKLIALCVAGLAASATQADIVGATAGVQHWNQSWDGFVQSSSSANDRIDVNDDLKYDEETGISYYVALEHPIPVLPNLRIQRTEIEVSERGTVNATFDNQPFASDVDSTTDLTHTDFTMYYELLDNWVNLDVGLSVRLFDGEITIKDTSGSQEGSVDVDVPVPMLYANARFDLPFSGFYAQAVGNMLSVGDNSITDMSVGIGFEATIFSLEAGYRSFDLKLEDDEDEADLTIDGLYVGVNIDI</sequence>